<dbReference type="InterPro" id="IPR003661">
    <property type="entry name" value="HisK_dim/P_dom"/>
</dbReference>
<name>A0AAJ8MWX6_9TREE</name>
<evidence type="ECO:0000256" key="3">
    <source>
        <dbReference type="ARBA" id="ARBA00022553"/>
    </source>
</evidence>
<evidence type="ECO:0000256" key="6">
    <source>
        <dbReference type="PROSITE-ProRule" id="PRU00169"/>
    </source>
</evidence>
<gene>
    <name evidence="10" type="ORF">CI109_104971</name>
</gene>
<dbReference type="Pfam" id="PF00512">
    <property type="entry name" value="HisKA"/>
    <property type="match status" value="1"/>
</dbReference>
<keyword evidence="11" id="KW-1185">Reference proteome</keyword>
<dbReference type="GO" id="GO:0009927">
    <property type="term" value="F:histidine phosphotransfer kinase activity"/>
    <property type="evidence" value="ECO:0007669"/>
    <property type="project" value="TreeGrafter"/>
</dbReference>
<dbReference type="CDD" id="cd17546">
    <property type="entry name" value="REC_hyHK_CKI1_RcsC-like"/>
    <property type="match status" value="1"/>
</dbReference>
<dbReference type="InterPro" id="IPR003594">
    <property type="entry name" value="HATPase_dom"/>
</dbReference>
<dbReference type="Proteomes" id="UP000322225">
    <property type="component" value="Chromosome 9"/>
</dbReference>
<reference evidence="10" key="2">
    <citation type="submission" date="2024-01" db="EMBL/GenBank/DDBJ databases">
        <title>Comparative genomics of Cryptococcus and Kwoniella reveals pathogenesis evolution and contrasting modes of karyotype evolution via chromosome fusion or intercentromeric recombination.</title>
        <authorList>
            <person name="Coelho M.A."/>
            <person name="David-Palma M."/>
            <person name="Shea T."/>
            <person name="Bowers K."/>
            <person name="McGinley-Smith S."/>
            <person name="Mohammad A.W."/>
            <person name="Gnirke A."/>
            <person name="Yurkov A.M."/>
            <person name="Nowrousian M."/>
            <person name="Sun S."/>
            <person name="Cuomo C.A."/>
            <person name="Heitman J."/>
        </authorList>
    </citation>
    <scope>NUCLEOTIDE SEQUENCE</scope>
    <source>
        <strain evidence="10">CBS 12478</strain>
    </source>
</reference>
<dbReference type="Pfam" id="PF02518">
    <property type="entry name" value="HATPase_c"/>
    <property type="match status" value="1"/>
</dbReference>
<evidence type="ECO:0000256" key="4">
    <source>
        <dbReference type="ARBA" id="ARBA00022679"/>
    </source>
</evidence>
<evidence type="ECO:0000259" key="9">
    <source>
        <dbReference type="PROSITE" id="PS50110"/>
    </source>
</evidence>
<feature type="modified residue" description="4-aspartylphosphate" evidence="6">
    <location>
        <position position="936"/>
    </location>
</feature>
<dbReference type="GO" id="GO:0005886">
    <property type="term" value="C:plasma membrane"/>
    <property type="evidence" value="ECO:0007669"/>
    <property type="project" value="TreeGrafter"/>
</dbReference>
<dbReference type="AlphaFoldDB" id="A0AAJ8MWX6"/>
<evidence type="ECO:0000256" key="7">
    <source>
        <dbReference type="SAM" id="MobiDB-lite"/>
    </source>
</evidence>
<dbReference type="InterPro" id="IPR004358">
    <property type="entry name" value="Sig_transdc_His_kin-like_C"/>
</dbReference>
<dbReference type="InterPro" id="IPR001789">
    <property type="entry name" value="Sig_transdc_resp-reg_receiver"/>
</dbReference>
<dbReference type="Gene3D" id="3.30.565.10">
    <property type="entry name" value="Histidine kinase-like ATPase, C-terminal domain"/>
    <property type="match status" value="1"/>
</dbReference>
<dbReference type="InterPro" id="IPR011006">
    <property type="entry name" value="CheY-like_superfamily"/>
</dbReference>
<dbReference type="RefSeq" id="XP_031857890.2">
    <property type="nucleotide sequence ID" value="XM_032007806.2"/>
</dbReference>
<dbReference type="SMART" id="SM00388">
    <property type="entry name" value="HisKA"/>
    <property type="match status" value="1"/>
</dbReference>
<dbReference type="SMART" id="SM00448">
    <property type="entry name" value="REC"/>
    <property type="match status" value="1"/>
</dbReference>
<feature type="domain" description="Response regulatory" evidence="9">
    <location>
        <begin position="883"/>
        <end position="1012"/>
    </location>
</feature>
<feature type="domain" description="Histidine kinase" evidence="8">
    <location>
        <begin position="590"/>
        <end position="811"/>
    </location>
</feature>
<evidence type="ECO:0000256" key="5">
    <source>
        <dbReference type="ARBA" id="ARBA00022777"/>
    </source>
</evidence>
<dbReference type="InterPro" id="IPR036097">
    <property type="entry name" value="HisK_dim/P_sf"/>
</dbReference>
<proteinExistence type="predicted"/>
<dbReference type="Gene3D" id="1.10.287.130">
    <property type="match status" value="1"/>
</dbReference>
<dbReference type="KEGG" id="ksn:43591977"/>
<dbReference type="PROSITE" id="PS50109">
    <property type="entry name" value="HIS_KIN"/>
    <property type="match status" value="1"/>
</dbReference>
<sequence length="1020" mass="112307">MSTNRGCVSRLRVRSPPIFIARVPGEKRRIPRIPFTPSTRDTHQSVILYVASRFIGITMQLDNEPPRPDDQSLEAWREFLETYANGAIPSDHIPPLPLLSSSPSTTTTSESSFHDYEQDDTIGSDFDHPIYDCTEISPVTAYRVREFYRRNRFLPPPRAPEENLREQIIQEYDLYSDKQVKNIQSAMDLVQAFFGGICTFTLFRDNIQELVACAGHPEIFESRGLVRGTRLLPETSLCGHSVLCNDPNKTNYIPSLEDDWRYRCNPYAIDKASGGIKSYLGSVVSLKVDPASTSTDDRVVSVGVINSMHFDYLPPLNEQQQMVLGHVKGMLETQLRATWEGHERTREARAQRAVSSFIESTLVDSTLKLAHVNPPPSESQTVANGLPPVLEPIAKEVPSLGENPKQGSETKVDALHASAHLAAKHIKTVLTEMDNVTIVDLRSLHPVKDKAGKTSFVPTNDSNLPLTVLASESKDPNTPSSRLRNSDASMAIIQYLNRHSNQAIASFDDKTEASGLETYLPPNTRLHIVMPYLTGDQPLFMFILTTIRVAYPLKARRVGFLSSIGGVLRAQILQARVIEADAAKTAFLSSISHELRTPMHGVLSGLQLVREAVTDEDLGEVERLLTMTESSGYALQHILNDVLDFGSIANGKNGATRRSLTDLARATLSAAKTCSRGMAPVVDGSKVDLIVELEDRDWRAIVDEPGFQRILFNGLTNALKFTKAGRITLSLTSSPDNHNIVIRVLDTGPGIDPKFAAKVFEPFTKADTFTPGAGLGLYITKSLADRMGGTVTLTSRPEGGAAFTVVLPVELLGTRPATIRTTRHAVENEVVRSYSSDGDLSEIPVRTRKSLRDLSIVEQVDAVLPETPTVDTDPAEVEATAIRVLVADDNYIGRKILLTLLDQIARKQPVVSAQAVDGVEAVEKFKEFQPDLVLTDVSMPRMDGVTAASEMRDVETGKTWSRPRCRIFAITGLGSSDPRMKMDALKGSAALDGWLIKGQDKLSKIREIVSDVRQSRQVTL</sequence>
<dbReference type="EC" id="2.7.13.3" evidence="2"/>
<dbReference type="InterPro" id="IPR005467">
    <property type="entry name" value="His_kinase_dom"/>
</dbReference>
<dbReference type="SMART" id="SM00387">
    <property type="entry name" value="HATPase_c"/>
    <property type="match status" value="1"/>
</dbReference>
<evidence type="ECO:0000313" key="11">
    <source>
        <dbReference type="Proteomes" id="UP000322225"/>
    </source>
</evidence>
<keyword evidence="4" id="KW-0808">Transferase</keyword>
<dbReference type="SUPFAM" id="SSF52172">
    <property type="entry name" value="CheY-like"/>
    <property type="match status" value="1"/>
</dbReference>
<keyword evidence="3 6" id="KW-0597">Phosphoprotein</keyword>
<reference evidence="10" key="1">
    <citation type="submission" date="2017-08" db="EMBL/GenBank/DDBJ databases">
        <authorList>
            <person name="Cuomo C."/>
            <person name="Billmyre B."/>
            <person name="Heitman J."/>
        </authorList>
    </citation>
    <scope>NUCLEOTIDE SEQUENCE</scope>
    <source>
        <strain evidence="10">CBS 12478</strain>
    </source>
</reference>
<dbReference type="SUPFAM" id="SSF47384">
    <property type="entry name" value="Homodimeric domain of signal transducing histidine kinase"/>
    <property type="match status" value="1"/>
</dbReference>
<dbReference type="SUPFAM" id="SSF55874">
    <property type="entry name" value="ATPase domain of HSP90 chaperone/DNA topoisomerase II/histidine kinase"/>
    <property type="match status" value="1"/>
</dbReference>
<evidence type="ECO:0000259" key="8">
    <source>
        <dbReference type="PROSITE" id="PS50109"/>
    </source>
</evidence>
<dbReference type="PROSITE" id="PS50110">
    <property type="entry name" value="RESPONSE_REGULATORY"/>
    <property type="match status" value="1"/>
</dbReference>
<dbReference type="Pfam" id="PF00072">
    <property type="entry name" value="Response_reg"/>
    <property type="match status" value="1"/>
</dbReference>
<protein>
    <recommendedName>
        <fullName evidence="2">histidine kinase</fullName>
        <ecNumber evidence="2">2.7.13.3</ecNumber>
    </recommendedName>
</protein>
<keyword evidence="5" id="KW-0418">Kinase</keyword>
<evidence type="ECO:0000256" key="1">
    <source>
        <dbReference type="ARBA" id="ARBA00000085"/>
    </source>
</evidence>
<evidence type="ECO:0000313" key="10">
    <source>
        <dbReference type="EMBL" id="WWD20495.1"/>
    </source>
</evidence>
<feature type="compositionally biased region" description="Low complexity" evidence="7">
    <location>
        <begin position="98"/>
        <end position="111"/>
    </location>
</feature>
<organism evidence="10 11">
    <name type="scientific">Kwoniella shandongensis</name>
    <dbReference type="NCBI Taxonomy" id="1734106"/>
    <lineage>
        <taxon>Eukaryota</taxon>
        <taxon>Fungi</taxon>
        <taxon>Dikarya</taxon>
        <taxon>Basidiomycota</taxon>
        <taxon>Agaricomycotina</taxon>
        <taxon>Tremellomycetes</taxon>
        <taxon>Tremellales</taxon>
        <taxon>Cryptococcaceae</taxon>
        <taxon>Kwoniella</taxon>
    </lineage>
</organism>
<feature type="region of interest" description="Disordered" evidence="7">
    <location>
        <begin position="96"/>
        <end position="116"/>
    </location>
</feature>
<comment type="catalytic activity">
    <reaction evidence="1">
        <text>ATP + protein L-histidine = ADP + protein N-phospho-L-histidine.</text>
        <dbReference type="EC" id="2.7.13.3"/>
    </reaction>
</comment>
<dbReference type="InterPro" id="IPR036890">
    <property type="entry name" value="HATPase_C_sf"/>
</dbReference>
<dbReference type="GeneID" id="43591977"/>
<dbReference type="PRINTS" id="PR00344">
    <property type="entry name" value="BCTRLSENSOR"/>
</dbReference>
<dbReference type="Gene3D" id="3.40.50.2300">
    <property type="match status" value="1"/>
</dbReference>
<dbReference type="CDD" id="cd00082">
    <property type="entry name" value="HisKA"/>
    <property type="match status" value="1"/>
</dbReference>
<dbReference type="PANTHER" id="PTHR43047:SF72">
    <property type="entry name" value="OSMOSENSING HISTIDINE PROTEIN KINASE SLN1"/>
    <property type="match status" value="1"/>
</dbReference>
<dbReference type="PANTHER" id="PTHR43047">
    <property type="entry name" value="TWO-COMPONENT HISTIDINE PROTEIN KINASE"/>
    <property type="match status" value="1"/>
</dbReference>
<evidence type="ECO:0000256" key="2">
    <source>
        <dbReference type="ARBA" id="ARBA00012438"/>
    </source>
</evidence>
<dbReference type="GO" id="GO:0000155">
    <property type="term" value="F:phosphorelay sensor kinase activity"/>
    <property type="evidence" value="ECO:0007669"/>
    <property type="project" value="InterPro"/>
</dbReference>
<accession>A0AAJ8MWX6</accession>
<dbReference type="EMBL" id="CP144059">
    <property type="protein sequence ID" value="WWD20495.1"/>
    <property type="molecule type" value="Genomic_DNA"/>
</dbReference>